<dbReference type="Pfam" id="PF00483">
    <property type="entry name" value="NTP_transferase"/>
    <property type="match status" value="1"/>
</dbReference>
<gene>
    <name evidence="2" type="ordered locus">Pyrfu_0832</name>
</gene>
<dbReference type="eggNOG" id="arCOG00663">
    <property type="taxonomic scope" value="Archaea"/>
</dbReference>
<dbReference type="FunCoup" id="G0EDT2">
    <property type="interactions" value="1"/>
</dbReference>
<dbReference type="InterPro" id="IPR029044">
    <property type="entry name" value="Nucleotide-diphossugar_trans"/>
</dbReference>
<keyword evidence="2" id="KW-0808">Transferase</keyword>
<name>G0EDT2_PYRF1</name>
<sequence length="238" mass="26935">MGCSVMKAAILAGGYGKRLRPLTSDRPKPLVEVAGKPIIVWQIEWLKNHGITEIIVLAGYLYSRLIEYLGNGSRFGVKIAYVIEEEPLGTGGALKNAEHLLRGEEYFLVLNGDIITNLDPLKLVKKLSEHEDAVGAIAAVPLRSPYGILRIDEGERIQEFVEKPILREYWINAGVYVMRPAIFDYLPERGDIEKTTFPVLAQQRKLIALRYHDVFWRSIDTYKDVEEVSKELQATQIL</sequence>
<evidence type="ECO:0000259" key="1">
    <source>
        <dbReference type="Pfam" id="PF00483"/>
    </source>
</evidence>
<dbReference type="InterPro" id="IPR050486">
    <property type="entry name" value="Mannose-1P_guanyltransferase"/>
</dbReference>
<reference evidence="2 3" key="1">
    <citation type="journal article" date="2011" name="Stand. Genomic Sci.">
        <title>Complete genome sequence of the hyperthermophilic chemolithoautotroph Pyrolobus fumarii type strain (1A).</title>
        <authorList>
            <person name="Anderson I."/>
            <person name="Goker M."/>
            <person name="Nolan M."/>
            <person name="Lucas S."/>
            <person name="Hammon N."/>
            <person name="Deshpande S."/>
            <person name="Cheng J.F."/>
            <person name="Tapia R."/>
            <person name="Han C."/>
            <person name="Goodwin L."/>
            <person name="Pitluck S."/>
            <person name="Huntemann M."/>
            <person name="Liolios K."/>
            <person name="Ivanova N."/>
            <person name="Pagani I."/>
            <person name="Mavromatis K."/>
            <person name="Ovchinikova G."/>
            <person name="Pati A."/>
            <person name="Chen A."/>
            <person name="Palaniappan K."/>
            <person name="Land M."/>
            <person name="Hauser L."/>
            <person name="Brambilla E.M."/>
            <person name="Huber H."/>
            <person name="Yasawong M."/>
            <person name="Rohde M."/>
            <person name="Spring S."/>
            <person name="Abt B."/>
            <person name="Sikorski J."/>
            <person name="Wirth R."/>
            <person name="Detter J.C."/>
            <person name="Woyke T."/>
            <person name="Bristow J."/>
            <person name="Eisen J.A."/>
            <person name="Markowitz V."/>
            <person name="Hugenholtz P."/>
            <person name="Kyrpides N.C."/>
            <person name="Klenk H.P."/>
            <person name="Lapidus A."/>
        </authorList>
    </citation>
    <scope>NUCLEOTIDE SEQUENCE [LARGE SCALE GENOMIC DNA]</scope>
    <source>
        <strain evidence="3">DSM 11204 / 1A</strain>
    </source>
</reference>
<dbReference type="Gene3D" id="3.90.550.10">
    <property type="entry name" value="Spore Coat Polysaccharide Biosynthesis Protein SpsA, Chain A"/>
    <property type="match status" value="1"/>
</dbReference>
<dbReference type="AlphaFoldDB" id="G0EDT2"/>
<dbReference type="InParanoid" id="G0EDT2"/>
<evidence type="ECO:0000313" key="2">
    <source>
        <dbReference type="EMBL" id="AEM38701.1"/>
    </source>
</evidence>
<dbReference type="KEGG" id="pfm:Pyrfu_0832"/>
<dbReference type="PANTHER" id="PTHR22572">
    <property type="entry name" value="SUGAR-1-PHOSPHATE GUANYL TRANSFERASE"/>
    <property type="match status" value="1"/>
</dbReference>
<dbReference type="InterPro" id="IPR005835">
    <property type="entry name" value="NTP_transferase_dom"/>
</dbReference>
<proteinExistence type="predicted"/>
<dbReference type="HOGENOM" id="CLU_029499_2_2_2"/>
<dbReference type="SUPFAM" id="SSF53448">
    <property type="entry name" value="Nucleotide-diphospho-sugar transferases"/>
    <property type="match status" value="1"/>
</dbReference>
<accession>G0EDT2</accession>
<feature type="domain" description="Nucleotidyl transferase" evidence="1">
    <location>
        <begin position="7"/>
        <end position="233"/>
    </location>
</feature>
<dbReference type="CDD" id="cd04181">
    <property type="entry name" value="NTP_transferase"/>
    <property type="match status" value="1"/>
</dbReference>
<evidence type="ECO:0000313" key="3">
    <source>
        <dbReference type="Proteomes" id="UP000001037"/>
    </source>
</evidence>
<dbReference type="STRING" id="694429.Pyrfu_0832"/>
<keyword evidence="3" id="KW-1185">Reference proteome</keyword>
<dbReference type="Proteomes" id="UP000001037">
    <property type="component" value="Chromosome"/>
</dbReference>
<protein>
    <submittedName>
        <fullName evidence="2">Nucleotidyl transferase</fullName>
    </submittedName>
</protein>
<organism evidence="2 3">
    <name type="scientific">Pyrolobus fumarii (strain DSM 11204 / 1A)</name>
    <dbReference type="NCBI Taxonomy" id="694429"/>
    <lineage>
        <taxon>Archaea</taxon>
        <taxon>Thermoproteota</taxon>
        <taxon>Thermoprotei</taxon>
        <taxon>Desulfurococcales</taxon>
        <taxon>Pyrodictiaceae</taxon>
        <taxon>Pyrolobus</taxon>
    </lineage>
</organism>
<dbReference type="GO" id="GO:0016740">
    <property type="term" value="F:transferase activity"/>
    <property type="evidence" value="ECO:0007669"/>
    <property type="project" value="UniProtKB-KW"/>
</dbReference>
<dbReference type="EMBL" id="CP002838">
    <property type="protein sequence ID" value="AEM38701.1"/>
    <property type="molecule type" value="Genomic_DNA"/>
</dbReference>